<comment type="caution">
    <text evidence="2">The sequence shown here is derived from an EMBL/GenBank/DDBJ whole genome shotgun (WGS) entry which is preliminary data.</text>
</comment>
<sequence length="89" mass="10310">MKCALRNRDDTVLRVVWNGDIRLKDTGPKYASARRWFFTINGKECRDPRTIDTQLHVSDSTSDNHRPAYVSTTNGILPNNTYNIFERHA</sequence>
<name>A0AAD9K9J3_RIDPI</name>
<evidence type="ECO:0000259" key="1">
    <source>
        <dbReference type="Pfam" id="PF25815"/>
    </source>
</evidence>
<feature type="domain" description="CTHRC1 C-terminal" evidence="1">
    <location>
        <begin position="6"/>
        <end position="69"/>
    </location>
</feature>
<dbReference type="AlphaFoldDB" id="A0AAD9K9J3"/>
<dbReference type="Pfam" id="PF25815">
    <property type="entry name" value="CTHRC1_C"/>
    <property type="match status" value="1"/>
</dbReference>
<dbReference type="Proteomes" id="UP001209878">
    <property type="component" value="Unassembled WGS sequence"/>
</dbReference>
<evidence type="ECO:0000313" key="2">
    <source>
        <dbReference type="EMBL" id="KAK2167000.1"/>
    </source>
</evidence>
<protein>
    <recommendedName>
        <fullName evidence="1">CTHRC1 C-terminal domain-containing protein</fullName>
    </recommendedName>
</protein>
<gene>
    <name evidence="2" type="ORF">NP493_1290g02052</name>
</gene>
<evidence type="ECO:0000313" key="3">
    <source>
        <dbReference type="Proteomes" id="UP001209878"/>
    </source>
</evidence>
<accession>A0AAD9K9J3</accession>
<reference evidence="2" key="1">
    <citation type="journal article" date="2023" name="Mol. Biol. Evol.">
        <title>Third-Generation Sequencing Reveals the Adaptive Role of the Epigenome in Three Deep-Sea Polychaetes.</title>
        <authorList>
            <person name="Perez M."/>
            <person name="Aroh O."/>
            <person name="Sun Y."/>
            <person name="Lan Y."/>
            <person name="Juniper S.K."/>
            <person name="Young C.R."/>
            <person name="Angers B."/>
            <person name="Qian P.Y."/>
        </authorList>
    </citation>
    <scope>NUCLEOTIDE SEQUENCE</scope>
    <source>
        <strain evidence="2">R07B-5</strain>
    </source>
</reference>
<proteinExistence type="predicted"/>
<keyword evidence="3" id="KW-1185">Reference proteome</keyword>
<organism evidence="2 3">
    <name type="scientific">Ridgeia piscesae</name>
    <name type="common">Tubeworm</name>
    <dbReference type="NCBI Taxonomy" id="27915"/>
    <lineage>
        <taxon>Eukaryota</taxon>
        <taxon>Metazoa</taxon>
        <taxon>Spiralia</taxon>
        <taxon>Lophotrochozoa</taxon>
        <taxon>Annelida</taxon>
        <taxon>Polychaeta</taxon>
        <taxon>Sedentaria</taxon>
        <taxon>Canalipalpata</taxon>
        <taxon>Sabellida</taxon>
        <taxon>Siboglinidae</taxon>
        <taxon>Ridgeia</taxon>
    </lineage>
</organism>
<dbReference type="InterPro" id="IPR057873">
    <property type="entry name" value="CTHRC1_C"/>
</dbReference>
<dbReference type="EMBL" id="JAODUO010001290">
    <property type="protein sequence ID" value="KAK2167000.1"/>
    <property type="molecule type" value="Genomic_DNA"/>
</dbReference>